<name>A0ACC0B8U1_CATRO</name>
<organism evidence="1 2">
    <name type="scientific">Catharanthus roseus</name>
    <name type="common">Madagascar periwinkle</name>
    <name type="synonym">Vinca rosea</name>
    <dbReference type="NCBI Taxonomy" id="4058"/>
    <lineage>
        <taxon>Eukaryota</taxon>
        <taxon>Viridiplantae</taxon>
        <taxon>Streptophyta</taxon>
        <taxon>Embryophyta</taxon>
        <taxon>Tracheophyta</taxon>
        <taxon>Spermatophyta</taxon>
        <taxon>Magnoliopsida</taxon>
        <taxon>eudicotyledons</taxon>
        <taxon>Gunneridae</taxon>
        <taxon>Pentapetalae</taxon>
        <taxon>asterids</taxon>
        <taxon>lamiids</taxon>
        <taxon>Gentianales</taxon>
        <taxon>Apocynaceae</taxon>
        <taxon>Rauvolfioideae</taxon>
        <taxon>Vinceae</taxon>
        <taxon>Catharanthinae</taxon>
        <taxon>Catharanthus</taxon>
    </lineage>
</organism>
<proteinExistence type="predicted"/>
<dbReference type="EMBL" id="CM044704">
    <property type="protein sequence ID" value="KAI5669048.1"/>
    <property type="molecule type" value="Genomic_DNA"/>
</dbReference>
<dbReference type="Proteomes" id="UP001060085">
    <property type="component" value="Linkage Group LG04"/>
</dbReference>
<comment type="caution">
    <text evidence="1">The sequence shown here is derived from an EMBL/GenBank/DDBJ whole genome shotgun (WGS) entry which is preliminary data.</text>
</comment>
<keyword evidence="2" id="KW-1185">Reference proteome</keyword>
<gene>
    <name evidence="1" type="ORF">M9H77_18901</name>
</gene>
<sequence length="156" mass="17756">MISSRKLIRMARKWQRKATMGRKRISFPLKDQNESSSSFSSTAAKGHVTNESSSLAEKGHVVVYTADQKHYSFPIAYLNNFIFRELLIMAEEEFGLPTDGPISIPCEPVVMDYLMALIQRGATKDVEEAFLLTISSSRSLPSSYREIRQHEPLYCF</sequence>
<protein>
    <submittedName>
        <fullName evidence="1">Uncharacterized protein</fullName>
    </submittedName>
</protein>
<reference evidence="2" key="1">
    <citation type="journal article" date="2023" name="Nat. Plants">
        <title>Single-cell RNA sequencing provides a high-resolution roadmap for understanding the multicellular compartmentation of specialized metabolism.</title>
        <authorList>
            <person name="Sun S."/>
            <person name="Shen X."/>
            <person name="Li Y."/>
            <person name="Li Y."/>
            <person name="Wang S."/>
            <person name="Li R."/>
            <person name="Zhang H."/>
            <person name="Shen G."/>
            <person name="Guo B."/>
            <person name="Wei J."/>
            <person name="Xu J."/>
            <person name="St-Pierre B."/>
            <person name="Chen S."/>
            <person name="Sun C."/>
        </authorList>
    </citation>
    <scope>NUCLEOTIDE SEQUENCE [LARGE SCALE GENOMIC DNA]</scope>
</reference>
<accession>A0ACC0B8U1</accession>
<evidence type="ECO:0000313" key="1">
    <source>
        <dbReference type="EMBL" id="KAI5669048.1"/>
    </source>
</evidence>
<evidence type="ECO:0000313" key="2">
    <source>
        <dbReference type="Proteomes" id="UP001060085"/>
    </source>
</evidence>